<feature type="signal peptide" evidence="1">
    <location>
        <begin position="1"/>
        <end position="19"/>
    </location>
</feature>
<evidence type="ECO:0000313" key="2">
    <source>
        <dbReference type="EMBL" id="QBZ59109.1"/>
    </source>
</evidence>
<name>A0A4P7N9C5_PYROR</name>
<keyword evidence="1" id="KW-0732">Signal</keyword>
<evidence type="ECO:0000313" key="3">
    <source>
        <dbReference type="Proteomes" id="UP000294847"/>
    </source>
</evidence>
<dbReference type="EMBL" id="CP034206">
    <property type="protein sequence ID" value="QBZ59109.1"/>
    <property type="molecule type" value="Genomic_DNA"/>
</dbReference>
<protein>
    <submittedName>
        <fullName evidence="2">Uncharacterized protein</fullName>
    </submittedName>
</protein>
<evidence type="ECO:0000256" key="1">
    <source>
        <dbReference type="SAM" id="SignalP"/>
    </source>
</evidence>
<feature type="chain" id="PRO_5020764258" evidence="1">
    <location>
        <begin position="20"/>
        <end position="210"/>
    </location>
</feature>
<sequence length="210" mass="24649">MLSFPSITSLFLLHSLASAHTERFIIVKSLADQAGAHLDLAGKQSYAIYELCTRQHLLPRLVPYNYHMRLINGHVKCEDEDNCDFIGYAFDITILWGLPPTTIQASKQRPWIPNHYYDKEVKSYVKLPILNRHEWAGPTRELSWQQIYDIAFYPANTRCFHDLYVVVLLANIYFPRIVVGEEWRTEHIVYFGVLNNCQNFAYYLYDKIKK</sequence>
<dbReference type="AlphaFoldDB" id="A0A4P7N9C5"/>
<proteinExistence type="predicted"/>
<reference evidence="2 3" key="1">
    <citation type="journal article" date="2019" name="Mol. Biol. Evol.">
        <title>Blast fungal genomes show frequent chromosomal changes, gene gains and losses, and effector gene turnover.</title>
        <authorList>
            <person name="Gomez Luciano L.B."/>
            <person name="Jason Tsai I."/>
            <person name="Chuma I."/>
            <person name="Tosa Y."/>
            <person name="Chen Y.H."/>
            <person name="Li J.Y."/>
            <person name="Li M.Y."/>
            <person name="Jade Lu M.Y."/>
            <person name="Nakayashiki H."/>
            <person name="Li W.H."/>
        </authorList>
    </citation>
    <scope>NUCLEOTIDE SEQUENCE [LARGE SCALE GENOMIC DNA]</scope>
    <source>
        <strain evidence="2">MZ5-1-6</strain>
    </source>
</reference>
<organism evidence="2 3">
    <name type="scientific">Pyricularia oryzae</name>
    <name type="common">Rice blast fungus</name>
    <name type="synonym">Magnaporthe oryzae</name>
    <dbReference type="NCBI Taxonomy" id="318829"/>
    <lineage>
        <taxon>Eukaryota</taxon>
        <taxon>Fungi</taxon>
        <taxon>Dikarya</taxon>
        <taxon>Ascomycota</taxon>
        <taxon>Pezizomycotina</taxon>
        <taxon>Sordariomycetes</taxon>
        <taxon>Sordariomycetidae</taxon>
        <taxon>Magnaporthales</taxon>
        <taxon>Pyriculariaceae</taxon>
        <taxon>Pyricularia</taxon>
    </lineage>
</organism>
<accession>A0A4P7N9C5</accession>
<gene>
    <name evidence="2" type="ORF">PoMZ_04069</name>
</gene>
<dbReference type="Proteomes" id="UP000294847">
    <property type="component" value="Chromosome 3"/>
</dbReference>